<evidence type="ECO:0000313" key="5">
    <source>
        <dbReference type="EMBL" id="OEJ16050.1"/>
    </source>
</evidence>
<dbReference type="Proteomes" id="UP000095247">
    <property type="component" value="Unassembled WGS sequence"/>
</dbReference>
<feature type="repeat" description="ANK" evidence="3">
    <location>
        <begin position="195"/>
        <end position="227"/>
    </location>
</feature>
<comment type="caution">
    <text evidence="5">The sequence shown here is derived from an EMBL/GenBank/DDBJ whole genome shotgun (WGS) entry which is preliminary data.</text>
</comment>
<dbReference type="GO" id="GO:0085020">
    <property type="term" value="P:protein K6-linked ubiquitination"/>
    <property type="evidence" value="ECO:0007669"/>
    <property type="project" value="TreeGrafter"/>
</dbReference>
<evidence type="ECO:0000256" key="3">
    <source>
        <dbReference type="PROSITE-ProRule" id="PRU00023"/>
    </source>
</evidence>
<dbReference type="SUPFAM" id="SSF48403">
    <property type="entry name" value="Ankyrin repeat"/>
    <property type="match status" value="1"/>
</dbReference>
<dbReference type="PROSITE" id="PS50297">
    <property type="entry name" value="ANK_REP_REGION"/>
    <property type="match status" value="4"/>
</dbReference>
<keyword evidence="1" id="KW-0677">Repeat</keyword>
<evidence type="ECO:0000313" key="6">
    <source>
        <dbReference type="Proteomes" id="UP000095247"/>
    </source>
</evidence>
<dbReference type="RefSeq" id="WP_069725512.1">
    <property type="nucleotide sequence ID" value="NZ_MDCO01000001.1"/>
</dbReference>
<dbReference type="PROSITE" id="PS50088">
    <property type="entry name" value="ANK_REPEAT"/>
    <property type="match status" value="4"/>
</dbReference>
<protein>
    <submittedName>
        <fullName evidence="5">Uncharacterized protein</fullName>
    </submittedName>
</protein>
<feature type="repeat" description="ANK" evidence="3">
    <location>
        <begin position="68"/>
        <end position="91"/>
    </location>
</feature>
<dbReference type="PANTHER" id="PTHR24171:SF8">
    <property type="entry name" value="BRCA1-ASSOCIATED RING DOMAIN PROTEIN 1"/>
    <property type="match status" value="1"/>
</dbReference>
<dbReference type="GO" id="GO:0004842">
    <property type="term" value="F:ubiquitin-protein transferase activity"/>
    <property type="evidence" value="ECO:0007669"/>
    <property type="project" value="TreeGrafter"/>
</dbReference>
<organism evidence="5 6">
    <name type="scientific">Brachyspira hampsonii</name>
    <dbReference type="NCBI Taxonomy" id="1287055"/>
    <lineage>
        <taxon>Bacteria</taxon>
        <taxon>Pseudomonadati</taxon>
        <taxon>Spirochaetota</taxon>
        <taxon>Spirochaetia</taxon>
        <taxon>Brachyspirales</taxon>
        <taxon>Brachyspiraceae</taxon>
        <taxon>Brachyspira</taxon>
    </lineage>
</organism>
<dbReference type="AlphaFoldDB" id="A0A1E5NIQ9"/>
<dbReference type="Pfam" id="PF12796">
    <property type="entry name" value="Ank_2"/>
    <property type="match status" value="2"/>
</dbReference>
<evidence type="ECO:0000256" key="4">
    <source>
        <dbReference type="SAM" id="SignalP"/>
    </source>
</evidence>
<dbReference type="PANTHER" id="PTHR24171">
    <property type="entry name" value="ANKYRIN REPEAT DOMAIN-CONTAINING PROTEIN 39-RELATED"/>
    <property type="match status" value="1"/>
</dbReference>
<dbReference type="InterPro" id="IPR002110">
    <property type="entry name" value="Ankyrin_rpt"/>
</dbReference>
<evidence type="ECO:0000256" key="2">
    <source>
        <dbReference type="ARBA" id="ARBA00023043"/>
    </source>
</evidence>
<dbReference type="EMBL" id="MDCO01000001">
    <property type="protein sequence ID" value="OEJ16050.1"/>
    <property type="molecule type" value="Genomic_DNA"/>
</dbReference>
<keyword evidence="4" id="KW-0732">Signal</keyword>
<gene>
    <name evidence="5" type="ORF">BFL38_11380</name>
</gene>
<dbReference type="InterPro" id="IPR036770">
    <property type="entry name" value="Ankyrin_rpt-contain_sf"/>
</dbReference>
<dbReference type="Gene3D" id="1.25.40.20">
    <property type="entry name" value="Ankyrin repeat-containing domain"/>
    <property type="match status" value="3"/>
</dbReference>
<feature type="repeat" description="ANK" evidence="3">
    <location>
        <begin position="121"/>
        <end position="153"/>
    </location>
</feature>
<accession>A0A1E5NIQ9</accession>
<evidence type="ECO:0000256" key="1">
    <source>
        <dbReference type="ARBA" id="ARBA00022737"/>
    </source>
</evidence>
<keyword evidence="2 3" id="KW-0040">ANK repeat</keyword>
<dbReference type="SMART" id="SM00248">
    <property type="entry name" value="ANK"/>
    <property type="match status" value="6"/>
</dbReference>
<name>A0A1E5NIQ9_9SPIR</name>
<sequence length="291" mass="31827">MKKIFVAVSLFLFNFILYSQNMTNSETLENDTLTNSNNEFFDYIEKGDINKVRELLSKGTNVNSTNSEGWSALHLAVKSDNTLVVKELLSHKRIDMNPVLPADTILIDEENNNGENKWYADGQTPLLLASYYGYADIVSMLLSYGADVLAKDNIDDAMSIHIASARGYPNAVAAILESAAAKNSGIDIVNVGDSTGTTPLMWASMNNQVTVIAVLIRYKADVNIQDDDGWTALHFAAASDSYRAVEILLKNNADANIADIEGKKPVDLTTDTDIKALLNKYTSAESGNNNK</sequence>
<feature type="signal peptide" evidence="4">
    <location>
        <begin position="1"/>
        <end position="21"/>
    </location>
</feature>
<feature type="repeat" description="ANK" evidence="3">
    <location>
        <begin position="228"/>
        <end position="260"/>
    </location>
</feature>
<proteinExistence type="predicted"/>
<feature type="chain" id="PRO_5009182395" evidence="4">
    <location>
        <begin position="22"/>
        <end position="291"/>
    </location>
</feature>
<reference evidence="5 6" key="1">
    <citation type="submission" date="2016-08" db="EMBL/GenBank/DDBJ databases">
        <title>Characterization and recognition of Brachyspira hampsonii sp. nov., a novel intestinal spirochete that is pathogenic to pigs.</title>
        <authorList>
            <person name="Mirajkar N."/>
            <person name="La T."/>
            <person name="Phillips N."/>
            <person name="Hampson D."/>
            <person name="Gebhart C."/>
        </authorList>
    </citation>
    <scope>NUCLEOTIDE SEQUENCE [LARGE SCALE GENOMIC DNA]</scope>
    <source>
        <strain evidence="5 6">P280/1</strain>
    </source>
</reference>